<evidence type="ECO:0000313" key="7">
    <source>
        <dbReference type="Proteomes" id="UP001188597"/>
    </source>
</evidence>
<dbReference type="EMBL" id="JAVXUP010000111">
    <property type="protein sequence ID" value="KAK3037882.1"/>
    <property type="molecule type" value="Genomic_DNA"/>
</dbReference>
<evidence type="ECO:0000259" key="4">
    <source>
        <dbReference type="Pfam" id="PF01466"/>
    </source>
</evidence>
<dbReference type="Pfam" id="PF01466">
    <property type="entry name" value="Skp1"/>
    <property type="match status" value="1"/>
</dbReference>
<dbReference type="GO" id="GO:0006511">
    <property type="term" value="P:ubiquitin-dependent protein catabolic process"/>
    <property type="evidence" value="ECO:0007669"/>
    <property type="project" value="InterPro"/>
</dbReference>
<dbReference type="InterPro" id="IPR016897">
    <property type="entry name" value="SKP1"/>
</dbReference>
<evidence type="ECO:0000256" key="2">
    <source>
        <dbReference type="ARBA" id="ARBA00009993"/>
    </source>
</evidence>
<dbReference type="AlphaFoldDB" id="A0AA88X1M1"/>
<dbReference type="InterPro" id="IPR016073">
    <property type="entry name" value="Skp1_comp_POZ"/>
</dbReference>
<protein>
    <recommendedName>
        <fullName evidence="8">S-phase kinase-associated protein 1</fullName>
    </recommendedName>
</protein>
<comment type="caution">
    <text evidence="6">The sequence shown here is derived from an EMBL/GenBank/DDBJ whole genome shotgun (WGS) entry which is preliminary data.</text>
</comment>
<gene>
    <name evidence="6" type="ORF">RJ639_032112</name>
</gene>
<organism evidence="6 7">
    <name type="scientific">Escallonia herrerae</name>
    <dbReference type="NCBI Taxonomy" id="1293975"/>
    <lineage>
        <taxon>Eukaryota</taxon>
        <taxon>Viridiplantae</taxon>
        <taxon>Streptophyta</taxon>
        <taxon>Embryophyta</taxon>
        <taxon>Tracheophyta</taxon>
        <taxon>Spermatophyta</taxon>
        <taxon>Magnoliopsida</taxon>
        <taxon>eudicotyledons</taxon>
        <taxon>Gunneridae</taxon>
        <taxon>Pentapetalae</taxon>
        <taxon>asterids</taxon>
        <taxon>campanulids</taxon>
        <taxon>Escalloniales</taxon>
        <taxon>Escalloniaceae</taxon>
        <taxon>Escallonia</taxon>
    </lineage>
</organism>
<evidence type="ECO:0000259" key="5">
    <source>
        <dbReference type="Pfam" id="PF03931"/>
    </source>
</evidence>
<accession>A0AA88X1M1</accession>
<evidence type="ECO:0000256" key="1">
    <source>
        <dbReference type="ARBA" id="ARBA00004906"/>
    </source>
</evidence>
<keyword evidence="7" id="KW-1185">Reference proteome</keyword>
<dbReference type="GO" id="GO:0009867">
    <property type="term" value="P:jasmonic acid mediated signaling pathway"/>
    <property type="evidence" value="ECO:0007669"/>
    <property type="project" value="UniProtKB-ARBA"/>
</dbReference>
<comment type="pathway">
    <text evidence="1">Protein modification; protein ubiquitination.</text>
</comment>
<dbReference type="InterPro" id="IPR001232">
    <property type="entry name" value="SKP1-like"/>
</dbReference>
<comment type="similarity">
    <text evidence="2">Belongs to the SKP1 family.</text>
</comment>
<feature type="domain" description="SKP1 component dimerisation" evidence="4">
    <location>
        <begin position="73"/>
        <end position="105"/>
    </location>
</feature>
<feature type="domain" description="SKP1 component POZ" evidence="5">
    <location>
        <begin position="2"/>
        <end position="31"/>
    </location>
</feature>
<evidence type="ECO:0000256" key="3">
    <source>
        <dbReference type="ARBA" id="ARBA00022786"/>
    </source>
</evidence>
<dbReference type="PANTHER" id="PTHR11165">
    <property type="entry name" value="SKP1"/>
    <property type="match status" value="1"/>
</dbReference>
<keyword evidence="3" id="KW-0833">Ubl conjugation pathway</keyword>
<dbReference type="Proteomes" id="UP001188597">
    <property type="component" value="Unassembled WGS sequence"/>
</dbReference>
<dbReference type="Gene3D" id="3.30.710.10">
    <property type="entry name" value="Potassium Channel Kv1.1, Chain A"/>
    <property type="match status" value="1"/>
</dbReference>
<evidence type="ECO:0000313" key="6">
    <source>
        <dbReference type="EMBL" id="KAK3037882.1"/>
    </source>
</evidence>
<reference evidence="6" key="1">
    <citation type="submission" date="2022-12" db="EMBL/GenBank/DDBJ databases">
        <title>Draft genome assemblies for two species of Escallonia (Escalloniales).</title>
        <authorList>
            <person name="Chanderbali A."/>
            <person name="Dervinis C."/>
            <person name="Anghel I."/>
            <person name="Soltis D."/>
            <person name="Soltis P."/>
            <person name="Zapata F."/>
        </authorList>
    </citation>
    <scope>NUCLEOTIDE SEQUENCE</scope>
    <source>
        <strain evidence="6">UCBG64.0493</strain>
        <tissue evidence="6">Leaf</tissue>
    </source>
</reference>
<dbReference type="SUPFAM" id="SSF81382">
    <property type="entry name" value="Skp1 dimerisation domain-like"/>
    <property type="match status" value="1"/>
</dbReference>
<sequence>MEEDNSNSEVEIPNVTSKTVAMVIDYCKMHVETPGREDLNSWDAELVKADPTTLQELVMATNYLKINRLLDLTGKHPEEIHRMFNIKNDFTPEQEEEAHKENAWAFDCKSKLKTFSQPKNDCMLQIEAEDLLFSTGLTQLFPFSAIFSLPRSQDPSQIVETKQGRHLMAMCLRSQAVTVDM</sequence>
<dbReference type="InterPro" id="IPR036296">
    <property type="entry name" value="SKP1-like_dim_sf"/>
</dbReference>
<evidence type="ECO:0008006" key="8">
    <source>
        <dbReference type="Google" id="ProtNLM"/>
    </source>
</evidence>
<dbReference type="InterPro" id="IPR016072">
    <property type="entry name" value="Skp1_comp_dimer"/>
</dbReference>
<dbReference type="SUPFAM" id="SSF54695">
    <property type="entry name" value="POZ domain"/>
    <property type="match status" value="1"/>
</dbReference>
<dbReference type="Pfam" id="PF03931">
    <property type="entry name" value="Skp1_POZ"/>
    <property type="match status" value="1"/>
</dbReference>
<dbReference type="SMART" id="SM00512">
    <property type="entry name" value="Skp1"/>
    <property type="match status" value="1"/>
</dbReference>
<proteinExistence type="inferred from homology"/>
<name>A0AA88X1M1_9ASTE</name>
<dbReference type="InterPro" id="IPR011333">
    <property type="entry name" value="SKP1/BTB/POZ_sf"/>
</dbReference>